<sequence length="72" mass="8203">MAERLGLNAHGQSGLAIQPRPKDRRAFGSVRCEKARRFRIGLNRWRNGWAGTPAGLIRPQGELKFNAYKNVW</sequence>
<reference evidence="2 3" key="1">
    <citation type="submission" date="2015-05" db="EMBL/GenBank/DDBJ databases">
        <title>Photobacterium galathea sp. nov.</title>
        <authorList>
            <person name="Machado H."/>
            <person name="Gram L."/>
        </authorList>
    </citation>
    <scope>NUCLEOTIDE SEQUENCE [LARGE SCALE GENOMIC DNA]</scope>
    <source>
        <strain evidence="2 3">CGMCC 1.12159</strain>
    </source>
</reference>
<evidence type="ECO:0000313" key="3">
    <source>
        <dbReference type="Proteomes" id="UP000036097"/>
    </source>
</evidence>
<evidence type="ECO:0000313" key="2">
    <source>
        <dbReference type="EMBL" id="KLV01448.1"/>
    </source>
</evidence>
<comment type="caution">
    <text evidence="2">The sequence shown here is derived from an EMBL/GenBank/DDBJ whole genome shotgun (WGS) entry which is preliminary data.</text>
</comment>
<dbReference type="EMBL" id="LDOT01000053">
    <property type="protein sequence ID" value="KLV01448.1"/>
    <property type="molecule type" value="Genomic_DNA"/>
</dbReference>
<name>A0A0J1GNV0_9GAMM</name>
<evidence type="ECO:0000256" key="1">
    <source>
        <dbReference type="SAM" id="MobiDB-lite"/>
    </source>
</evidence>
<keyword evidence="3" id="KW-1185">Reference proteome</keyword>
<proteinExistence type="predicted"/>
<accession>A0A0J1GNV0</accession>
<feature type="region of interest" description="Disordered" evidence="1">
    <location>
        <begin position="1"/>
        <end position="22"/>
    </location>
</feature>
<organism evidence="2 3">
    <name type="scientific">Photobacterium aquae</name>
    <dbReference type="NCBI Taxonomy" id="1195763"/>
    <lineage>
        <taxon>Bacteria</taxon>
        <taxon>Pseudomonadati</taxon>
        <taxon>Pseudomonadota</taxon>
        <taxon>Gammaproteobacteria</taxon>
        <taxon>Vibrionales</taxon>
        <taxon>Vibrionaceae</taxon>
        <taxon>Photobacterium</taxon>
    </lineage>
</organism>
<protein>
    <submittedName>
        <fullName evidence="2">Uncharacterized protein</fullName>
    </submittedName>
</protein>
<gene>
    <name evidence="2" type="ORF">ABT56_22050</name>
</gene>
<dbReference type="AlphaFoldDB" id="A0A0J1GNV0"/>
<feature type="non-terminal residue" evidence="2">
    <location>
        <position position="72"/>
    </location>
</feature>
<dbReference type="Proteomes" id="UP000036097">
    <property type="component" value="Unassembled WGS sequence"/>
</dbReference>